<reference evidence="3" key="1">
    <citation type="submission" date="2024-04" db="EMBL/GenBank/DDBJ databases">
        <title>Salinicola lusitanus LLJ914,a marine bacterium isolated from the Okinawa Trough.</title>
        <authorList>
            <person name="Li J."/>
        </authorList>
    </citation>
    <scope>NUCLEOTIDE SEQUENCE [LARGE SCALE GENOMIC DNA]</scope>
</reference>
<proteinExistence type="predicted"/>
<comment type="caution">
    <text evidence="2">The sequence shown here is derived from an EMBL/GenBank/DDBJ whole genome shotgun (WGS) entry which is preliminary data.</text>
</comment>
<feature type="region of interest" description="Disordered" evidence="1">
    <location>
        <begin position="48"/>
        <end position="82"/>
    </location>
</feature>
<name>A0AAW0PKE0_9GOBI</name>
<dbReference type="Proteomes" id="UP001460270">
    <property type="component" value="Unassembled WGS sequence"/>
</dbReference>
<evidence type="ECO:0000256" key="1">
    <source>
        <dbReference type="SAM" id="MobiDB-lite"/>
    </source>
</evidence>
<protein>
    <submittedName>
        <fullName evidence="2">Uncharacterized protein</fullName>
    </submittedName>
</protein>
<dbReference type="AlphaFoldDB" id="A0AAW0PKE0"/>
<feature type="compositionally biased region" description="Polar residues" evidence="1">
    <location>
        <begin position="48"/>
        <end position="67"/>
    </location>
</feature>
<keyword evidence="3" id="KW-1185">Reference proteome</keyword>
<gene>
    <name evidence="2" type="ORF">WMY93_006635</name>
</gene>
<dbReference type="EMBL" id="JBBPFD010000004">
    <property type="protein sequence ID" value="KAK7930240.1"/>
    <property type="molecule type" value="Genomic_DNA"/>
</dbReference>
<accession>A0AAW0PKE0</accession>
<evidence type="ECO:0000313" key="2">
    <source>
        <dbReference type="EMBL" id="KAK7930240.1"/>
    </source>
</evidence>
<organism evidence="2 3">
    <name type="scientific">Mugilogobius chulae</name>
    <name type="common">yellowstripe goby</name>
    <dbReference type="NCBI Taxonomy" id="88201"/>
    <lineage>
        <taxon>Eukaryota</taxon>
        <taxon>Metazoa</taxon>
        <taxon>Chordata</taxon>
        <taxon>Craniata</taxon>
        <taxon>Vertebrata</taxon>
        <taxon>Euteleostomi</taxon>
        <taxon>Actinopterygii</taxon>
        <taxon>Neopterygii</taxon>
        <taxon>Teleostei</taxon>
        <taxon>Neoteleostei</taxon>
        <taxon>Acanthomorphata</taxon>
        <taxon>Gobiaria</taxon>
        <taxon>Gobiiformes</taxon>
        <taxon>Gobioidei</taxon>
        <taxon>Gobiidae</taxon>
        <taxon>Gobionellinae</taxon>
        <taxon>Mugilogobius</taxon>
    </lineage>
</organism>
<evidence type="ECO:0000313" key="3">
    <source>
        <dbReference type="Proteomes" id="UP001460270"/>
    </source>
</evidence>
<sequence>MDEPNNIRFMRLLSDESTMSNLSSDSEFYQTQILELLQTAQKRSKHNSQIYMDNGTETKGKVSTQPLRTLPLCLGPRGTSET</sequence>